<keyword evidence="5 7" id="KW-0805">Transcription regulation</keyword>
<dbReference type="InterPro" id="IPR015946">
    <property type="entry name" value="KH_dom-like_a/b"/>
</dbReference>
<dbReference type="HAMAP" id="MF_00945_B">
    <property type="entry name" value="NusA_B"/>
    <property type="match status" value="1"/>
</dbReference>
<dbReference type="FunFam" id="3.30.300.20:FF:000005">
    <property type="entry name" value="Transcription termination/antitermination protein NusA"/>
    <property type="match status" value="1"/>
</dbReference>
<dbReference type="RefSeq" id="WP_116418750.1">
    <property type="nucleotide sequence ID" value="NZ_NBXC01000018.1"/>
</dbReference>
<dbReference type="Pfam" id="PF13184">
    <property type="entry name" value="KH_NusA_1st"/>
    <property type="match status" value="1"/>
</dbReference>
<comment type="caution">
    <text evidence="11">The sequence shown here is derived from an EMBL/GenBank/DDBJ whole genome shotgun (WGS) entry which is preliminary data.</text>
</comment>
<dbReference type="GO" id="GO:0005829">
    <property type="term" value="C:cytosol"/>
    <property type="evidence" value="ECO:0007669"/>
    <property type="project" value="TreeGrafter"/>
</dbReference>
<dbReference type="Gene3D" id="3.30.300.20">
    <property type="match status" value="2"/>
</dbReference>
<dbReference type="Gene3D" id="3.30.1480.10">
    <property type="entry name" value="NusA, N-terminal domain"/>
    <property type="match status" value="1"/>
</dbReference>
<dbReference type="CDD" id="cd02134">
    <property type="entry name" value="KH-II_NusA_rpt1"/>
    <property type="match status" value="1"/>
</dbReference>
<evidence type="ECO:0000256" key="1">
    <source>
        <dbReference type="ARBA" id="ARBA00022472"/>
    </source>
</evidence>
<comment type="function">
    <text evidence="7">Participates in both transcription termination and antitermination.</text>
</comment>
<evidence type="ECO:0000256" key="8">
    <source>
        <dbReference type="SAM" id="MobiDB-lite"/>
    </source>
</evidence>
<dbReference type="Gene3D" id="2.40.50.140">
    <property type="entry name" value="Nucleic acid-binding proteins"/>
    <property type="match status" value="1"/>
</dbReference>
<dbReference type="PANTHER" id="PTHR22648:SF0">
    <property type="entry name" value="TRANSCRIPTION TERMINATION_ANTITERMINATION PROTEIN NUSA"/>
    <property type="match status" value="1"/>
</dbReference>
<evidence type="ECO:0000313" key="12">
    <source>
        <dbReference type="Proteomes" id="UP000257080"/>
    </source>
</evidence>
<feature type="domain" description="Transcription factor NusA first KH" evidence="9">
    <location>
        <begin position="220"/>
        <end position="297"/>
    </location>
</feature>
<keyword evidence="11" id="KW-0648">Protein biosynthesis</keyword>
<evidence type="ECO:0000259" key="10">
    <source>
        <dbReference type="Pfam" id="PF26594"/>
    </source>
</evidence>
<dbReference type="GO" id="GO:0003700">
    <property type="term" value="F:DNA-binding transcription factor activity"/>
    <property type="evidence" value="ECO:0007669"/>
    <property type="project" value="InterPro"/>
</dbReference>
<dbReference type="AlphaFoldDB" id="A0A3E0WAK7"/>
<evidence type="ECO:0000256" key="6">
    <source>
        <dbReference type="ARBA" id="ARBA00023163"/>
    </source>
</evidence>
<dbReference type="PANTHER" id="PTHR22648">
    <property type="entry name" value="TRANSCRIPTION TERMINATION FACTOR NUSA"/>
    <property type="match status" value="1"/>
</dbReference>
<keyword evidence="6 7" id="KW-0804">Transcription</keyword>
<protein>
    <recommendedName>
        <fullName evidence="7">Transcription termination/antitermination protein NusA</fullName>
    </recommendedName>
</protein>
<dbReference type="PROSITE" id="PS50084">
    <property type="entry name" value="KH_TYPE_1"/>
    <property type="match status" value="1"/>
</dbReference>
<dbReference type="InterPro" id="IPR009019">
    <property type="entry name" value="KH_sf_prok-type"/>
</dbReference>
<dbReference type="InterPro" id="IPR025249">
    <property type="entry name" value="TF_NusA_KH_1st"/>
</dbReference>
<organism evidence="11 12">
    <name type="scientific">Subtercola boreus</name>
    <dbReference type="NCBI Taxonomy" id="120213"/>
    <lineage>
        <taxon>Bacteria</taxon>
        <taxon>Bacillati</taxon>
        <taxon>Actinomycetota</taxon>
        <taxon>Actinomycetes</taxon>
        <taxon>Micrococcales</taxon>
        <taxon>Microbacteriaceae</taxon>
        <taxon>Subtercola</taxon>
    </lineage>
</organism>
<dbReference type="InterPro" id="IPR030842">
    <property type="entry name" value="TF_NusA_bacterial"/>
</dbReference>
<dbReference type="GO" id="GO:0006353">
    <property type="term" value="P:DNA-templated transcription termination"/>
    <property type="evidence" value="ECO:0007669"/>
    <property type="project" value="UniProtKB-UniRule"/>
</dbReference>
<evidence type="ECO:0000256" key="5">
    <source>
        <dbReference type="ARBA" id="ARBA00023015"/>
    </source>
</evidence>
<feature type="region of interest" description="Disordered" evidence="8">
    <location>
        <begin position="44"/>
        <end position="87"/>
    </location>
</feature>
<evidence type="ECO:0000256" key="7">
    <source>
        <dbReference type="HAMAP-Rule" id="MF_00945"/>
    </source>
</evidence>
<dbReference type="InterPro" id="IPR010213">
    <property type="entry name" value="TF_NusA"/>
</dbReference>
<proteinExistence type="inferred from homology"/>
<comment type="subunit">
    <text evidence="7">Monomer. Binds directly to the core enzyme of the DNA-dependent RNA polymerase and to nascent RNA.</text>
</comment>
<keyword evidence="2 7" id="KW-0963">Cytoplasm</keyword>
<comment type="similarity">
    <text evidence="7">Belongs to the NusA family.</text>
</comment>
<evidence type="ECO:0000313" key="11">
    <source>
        <dbReference type="EMBL" id="RFA26648.1"/>
    </source>
</evidence>
<dbReference type="CDD" id="cd22529">
    <property type="entry name" value="KH-II_NusA_rpt2"/>
    <property type="match status" value="1"/>
</dbReference>
<accession>A0A3E0WAK7</accession>
<evidence type="ECO:0000256" key="3">
    <source>
        <dbReference type="ARBA" id="ARBA00022814"/>
    </source>
</evidence>
<keyword evidence="1 7" id="KW-0806">Transcription termination</keyword>
<evidence type="ECO:0000259" key="9">
    <source>
        <dbReference type="Pfam" id="PF13184"/>
    </source>
</evidence>
<keyword evidence="11" id="KW-0251">Elongation factor</keyword>
<evidence type="ECO:0000256" key="2">
    <source>
        <dbReference type="ARBA" id="ARBA00022490"/>
    </source>
</evidence>
<dbReference type="SUPFAM" id="SSF54814">
    <property type="entry name" value="Prokaryotic type KH domain (KH-domain type II)"/>
    <property type="match status" value="2"/>
</dbReference>
<sequence length="369" mass="39609">MDIDLSVLKLMEREREIPFEELVQIIEQAILTAYLKHTGQAEHVAPPAGARGGDRGADRSGAVRSHAVRPDQEPAAHTPPAHTDAAKARVHLDRKTGHVSIFVPELDDDGMVIGESEDNPSDFGRIAAFAAKQVINQRLRDIADDAVLGEFKGREGDIVAGVIQQGPNPRMIHVDLGTVEAIMPPEEQVAGETYTHGNRIRVYVTAVARGLKGPQITVSRTHPSLVRKLFALEVPEIASGVVEIVSLAREAGHRTKIAVRATESGINAKGACIGELGQRVRAVTNELGNEKIDIVDYSDDLPTFVANALSPAKVTSSFVIDASLKAVRALVPDYQLSLAIGKEGQNARLAAKLTGAKIDIQPDSILEDD</sequence>
<evidence type="ECO:0000256" key="4">
    <source>
        <dbReference type="ARBA" id="ARBA00022884"/>
    </source>
</evidence>
<dbReference type="GO" id="GO:0003746">
    <property type="term" value="F:translation elongation factor activity"/>
    <property type="evidence" value="ECO:0007669"/>
    <property type="project" value="UniProtKB-KW"/>
</dbReference>
<dbReference type="InterPro" id="IPR036555">
    <property type="entry name" value="NusA_N_sf"/>
</dbReference>
<dbReference type="SUPFAM" id="SSF50249">
    <property type="entry name" value="Nucleic acid-binding proteins"/>
    <property type="match status" value="1"/>
</dbReference>
<name>A0A3E0WAK7_9MICO</name>
<dbReference type="NCBIfam" id="TIGR01953">
    <property type="entry name" value="NusA"/>
    <property type="match status" value="1"/>
</dbReference>
<dbReference type="GO" id="GO:0003723">
    <property type="term" value="F:RNA binding"/>
    <property type="evidence" value="ECO:0007669"/>
    <property type="project" value="UniProtKB-UniRule"/>
</dbReference>
<dbReference type="Proteomes" id="UP000257080">
    <property type="component" value="Unassembled WGS sequence"/>
</dbReference>
<dbReference type="OrthoDB" id="9807233at2"/>
<dbReference type="EMBL" id="NBXE01000023">
    <property type="protein sequence ID" value="RFA26648.1"/>
    <property type="molecule type" value="Genomic_DNA"/>
</dbReference>
<gene>
    <name evidence="7" type="primary">nusA</name>
    <name evidence="11" type="ORF">B7R25_09600</name>
</gene>
<keyword evidence="4 7" id="KW-0694">RNA-binding</keyword>
<comment type="subcellular location">
    <subcellularLocation>
        <location evidence="7">Cytoplasm</location>
    </subcellularLocation>
</comment>
<dbReference type="InterPro" id="IPR012340">
    <property type="entry name" value="NA-bd_OB-fold"/>
</dbReference>
<dbReference type="GO" id="GO:0031564">
    <property type="term" value="P:transcription antitermination"/>
    <property type="evidence" value="ECO:0007669"/>
    <property type="project" value="UniProtKB-UniRule"/>
</dbReference>
<dbReference type="SUPFAM" id="SSF69705">
    <property type="entry name" value="Transcription factor NusA, N-terminal domain"/>
    <property type="match status" value="1"/>
</dbReference>
<dbReference type="CDD" id="cd04455">
    <property type="entry name" value="S1_NusA"/>
    <property type="match status" value="1"/>
</dbReference>
<keyword evidence="3 7" id="KW-0889">Transcription antitermination</keyword>
<reference evidence="11 12" key="1">
    <citation type="submission" date="2017-04" db="EMBL/GenBank/DDBJ databases">
        <title>Comparative genome analysis of Subtercola boreus.</title>
        <authorList>
            <person name="Cho Y.-J."/>
            <person name="Cho A."/>
            <person name="Kim O.-S."/>
            <person name="Lee J.-I."/>
        </authorList>
    </citation>
    <scope>NUCLEOTIDE SEQUENCE [LARGE SCALE GENOMIC DNA]</scope>
    <source>
        <strain evidence="11 12">P28004</strain>
    </source>
</reference>
<dbReference type="Pfam" id="PF26594">
    <property type="entry name" value="KH_NusA_2nd"/>
    <property type="match status" value="1"/>
</dbReference>
<feature type="domain" description="NusA-like second KH" evidence="10">
    <location>
        <begin position="303"/>
        <end position="366"/>
    </location>
</feature>
<dbReference type="InterPro" id="IPR058582">
    <property type="entry name" value="KH_NusA_2nd"/>
</dbReference>
<dbReference type="FunFam" id="3.30.300.20:FF:000002">
    <property type="entry name" value="Transcription termination/antitermination protein NusA"/>
    <property type="match status" value="1"/>
</dbReference>